<dbReference type="EMBL" id="JAUSZT010000003">
    <property type="protein sequence ID" value="MDQ0997203.1"/>
    <property type="molecule type" value="Genomic_DNA"/>
</dbReference>
<evidence type="ECO:0000313" key="3">
    <source>
        <dbReference type="Proteomes" id="UP001237780"/>
    </source>
</evidence>
<dbReference type="PANTHER" id="PTHR42928">
    <property type="entry name" value="TRICARBOXYLATE-BINDING PROTEIN"/>
    <property type="match status" value="1"/>
</dbReference>
<dbReference type="InterPro" id="IPR042100">
    <property type="entry name" value="Bug_dom1"/>
</dbReference>
<protein>
    <submittedName>
        <fullName evidence="2">Tricarboxylic transport membrane protein</fullName>
    </submittedName>
</protein>
<dbReference type="Proteomes" id="UP001237780">
    <property type="component" value="Unassembled WGS sequence"/>
</dbReference>
<keyword evidence="3" id="KW-1185">Reference proteome</keyword>
<comment type="caution">
    <text evidence="2">The sequence shown here is derived from an EMBL/GenBank/DDBJ whole genome shotgun (WGS) entry which is preliminary data.</text>
</comment>
<proteinExistence type="inferred from homology"/>
<accession>A0ABU0S8X3</accession>
<dbReference type="PANTHER" id="PTHR42928:SF3">
    <property type="entry name" value="UPF0065 PROTEIN YFLP"/>
    <property type="match status" value="1"/>
</dbReference>
<dbReference type="PIRSF" id="PIRSF017082">
    <property type="entry name" value="YflP"/>
    <property type="match status" value="1"/>
</dbReference>
<dbReference type="InterPro" id="IPR005064">
    <property type="entry name" value="BUG"/>
</dbReference>
<reference evidence="2 3" key="1">
    <citation type="submission" date="2023-07" db="EMBL/GenBank/DDBJ databases">
        <title>Comparative genomics of wheat-associated soil bacteria to identify genetic determinants of phenazine resistance.</title>
        <authorList>
            <person name="Mouncey N."/>
        </authorList>
    </citation>
    <scope>NUCLEOTIDE SEQUENCE [LARGE SCALE GENOMIC DNA]</scope>
    <source>
        <strain evidence="2 3">W4I11</strain>
    </source>
</reference>
<dbReference type="CDD" id="cd07012">
    <property type="entry name" value="PBP2_Bug_TTT"/>
    <property type="match status" value="1"/>
</dbReference>
<dbReference type="RefSeq" id="WP_307280919.1">
    <property type="nucleotide sequence ID" value="NZ_JAUSZT010000003.1"/>
</dbReference>
<gene>
    <name evidence="2" type="ORF">QFZ34_002385</name>
</gene>
<dbReference type="Gene3D" id="3.40.190.10">
    <property type="entry name" value="Periplasmic binding protein-like II"/>
    <property type="match status" value="1"/>
</dbReference>
<evidence type="ECO:0000313" key="2">
    <source>
        <dbReference type="EMBL" id="MDQ0997203.1"/>
    </source>
</evidence>
<dbReference type="Gene3D" id="3.40.190.150">
    <property type="entry name" value="Bordetella uptake gene, domain 1"/>
    <property type="match status" value="1"/>
</dbReference>
<dbReference type="Pfam" id="PF03401">
    <property type="entry name" value="TctC"/>
    <property type="match status" value="1"/>
</dbReference>
<name>A0ABU0S8X3_9HYPH</name>
<comment type="similarity">
    <text evidence="1">Belongs to the UPF0065 (bug) family.</text>
</comment>
<organism evidence="2 3">
    <name type="scientific">Phyllobacterium ifriqiyense</name>
    <dbReference type="NCBI Taxonomy" id="314238"/>
    <lineage>
        <taxon>Bacteria</taxon>
        <taxon>Pseudomonadati</taxon>
        <taxon>Pseudomonadota</taxon>
        <taxon>Alphaproteobacteria</taxon>
        <taxon>Hyphomicrobiales</taxon>
        <taxon>Phyllobacteriaceae</taxon>
        <taxon>Phyllobacterium</taxon>
    </lineage>
</organism>
<dbReference type="SUPFAM" id="SSF53850">
    <property type="entry name" value="Periplasmic binding protein-like II"/>
    <property type="match status" value="1"/>
</dbReference>
<sequence length="279" mass="29657">MINWHARHNNRFRDLELAGDIQVVNRPGAGGTIGLAEFVSKKYPDTGLIVTGIGMVGSILTNNAPVTMDQTKPIARMTGECLTLVVPADSPLKNMDDLVKAFKADPGSVSLGGFAAGGVDHLLYGMIVKAIGGDLSKMNYVAIGAGGEMLGQVMGGHISVGAGGYSEFAGQISAGTVRALGISSATRLEGIDVPTMKEQGVDVELVNWRGFLGQANLSEEQTKDLDAAFSKMAQSPEWQATLKKHGWVDLYQPSTEFAAYIKEQQATVLATFRELKLVE</sequence>
<evidence type="ECO:0000256" key="1">
    <source>
        <dbReference type="ARBA" id="ARBA00006987"/>
    </source>
</evidence>